<dbReference type="Proteomes" id="UP000286701">
    <property type="component" value="Unassembled WGS sequence"/>
</dbReference>
<evidence type="ECO:0000313" key="3">
    <source>
        <dbReference type="Proteomes" id="UP000286701"/>
    </source>
</evidence>
<organism evidence="2 3">
    <name type="scientific">Mucilaginibacter gilvus</name>
    <dbReference type="NCBI Taxonomy" id="2305909"/>
    <lineage>
        <taxon>Bacteria</taxon>
        <taxon>Pseudomonadati</taxon>
        <taxon>Bacteroidota</taxon>
        <taxon>Sphingobacteriia</taxon>
        <taxon>Sphingobacteriales</taxon>
        <taxon>Sphingobacteriaceae</taxon>
        <taxon>Mucilaginibacter</taxon>
    </lineage>
</organism>
<evidence type="ECO:0008006" key="4">
    <source>
        <dbReference type="Google" id="ProtNLM"/>
    </source>
</evidence>
<dbReference type="RefSeq" id="WP_128535003.1">
    <property type="nucleotide sequence ID" value="NZ_SBIW01000007.1"/>
</dbReference>
<gene>
    <name evidence="2" type="ORF">EPL05_16110</name>
</gene>
<evidence type="ECO:0000313" key="2">
    <source>
        <dbReference type="EMBL" id="RWY50272.1"/>
    </source>
</evidence>
<accession>A0A3S3Z0I2</accession>
<comment type="caution">
    <text evidence="2">The sequence shown here is derived from an EMBL/GenBank/DDBJ whole genome shotgun (WGS) entry which is preliminary data.</text>
</comment>
<reference evidence="2 3" key="1">
    <citation type="submission" date="2019-01" db="EMBL/GenBank/DDBJ databases">
        <title>Mucilaginibacter antarcticum sp. nov., isolated from antarctic soil.</title>
        <authorList>
            <person name="Yan Y.-Q."/>
            <person name="Du Z.-J."/>
        </authorList>
    </citation>
    <scope>NUCLEOTIDE SEQUENCE [LARGE SCALE GENOMIC DNA]</scope>
    <source>
        <strain evidence="2 3">F01003</strain>
    </source>
</reference>
<evidence type="ECO:0000256" key="1">
    <source>
        <dbReference type="SAM" id="SignalP"/>
    </source>
</evidence>
<feature type="chain" id="PRO_5018746379" description="DUF1579 domain-containing protein" evidence="1">
    <location>
        <begin position="21"/>
        <end position="168"/>
    </location>
</feature>
<proteinExistence type="predicted"/>
<dbReference type="OrthoDB" id="1437459at2"/>
<sequence>MTKFSTLTAALLLISVACFSQSTETDATAKKEVSKLAFIAGKWAGKGWMMMQSGRESFDQTENVQMKLDSTIVLIEGLGKANGKVIHNALAMITSNKDGGYTFRSYLATGREGQFKAELIGSKLHWYPAENMRYIIELNDKGQWFETGEMNRDGKWFKFFEMTLDKVK</sequence>
<feature type="signal peptide" evidence="1">
    <location>
        <begin position="1"/>
        <end position="20"/>
    </location>
</feature>
<protein>
    <recommendedName>
        <fullName evidence="4">DUF1579 domain-containing protein</fullName>
    </recommendedName>
</protein>
<dbReference type="EMBL" id="SBIW01000007">
    <property type="protein sequence ID" value="RWY50272.1"/>
    <property type="molecule type" value="Genomic_DNA"/>
</dbReference>
<keyword evidence="3" id="KW-1185">Reference proteome</keyword>
<dbReference type="AlphaFoldDB" id="A0A3S3Z0I2"/>
<keyword evidence="1" id="KW-0732">Signal</keyword>
<name>A0A3S3Z0I2_9SPHI</name>
<dbReference type="PROSITE" id="PS51257">
    <property type="entry name" value="PROKAR_LIPOPROTEIN"/>
    <property type="match status" value="1"/>
</dbReference>